<name>A0ABN9X8P2_9DINO</name>
<dbReference type="Proteomes" id="UP001189429">
    <property type="component" value="Unassembled WGS sequence"/>
</dbReference>
<evidence type="ECO:0000313" key="4">
    <source>
        <dbReference type="EMBL" id="CAK0895203.1"/>
    </source>
</evidence>
<dbReference type="EMBL" id="CAUYUJ010020004">
    <property type="protein sequence ID" value="CAK0895203.1"/>
    <property type="molecule type" value="Genomic_DNA"/>
</dbReference>
<proteinExistence type="predicted"/>
<protein>
    <submittedName>
        <fullName evidence="4">Uncharacterized protein</fullName>
    </submittedName>
</protein>
<keyword evidence="2" id="KW-0472">Membrane</keyword>
<feature type="region of interest" description="Disordered" evidence="1">
    <location>
        <begin position="1"/>
        <end position="76"/>
    </location>
</feature>
<evidence type="ECO:0000313" key="5">
    <source>
        <dbReference type="Proteomes" id="UP001189429"/>
    </source>
</evidence>
<evidence type="ECO:0000256" key="2">
    <source>
        <dbReference type="SAM" id="Phobius"/>
    </source>
</evidence>
<gene>
    <name evidence="3" type="ORF">PCOR1329_LOCUS41136</name>
    <name evidence="4" type="ORF">PCOR1329_LOCUS74015</name>
</gene>
<sequence>MVNTPGFDANDLVSHSPRRPLGGQRRSADLGQGVPGMPASLRRREPAPGGPAEASRGPARQRDFGPPPPASDEGDHGVGAVAVRLAVSVGLLGLLLLLFLLPLFLGGTPTQTAP</sequence>
<accession>A0ABN9X8P2</accession>
<keyword evidence="2" id="KW-1133">Transmembrane helix</keyword>
<evidence type="ECO:0000256" key="1">
    <source>
        <dbReference type="SAM" id="MobiDB-lite"/>
    </source>
</evidence>
<evidence type="ECO:0000313" key="3">
    <source>
        <dbReference type="EMBL" id="CAK0848112.1"/>
    </source>
</evidence>
<reference evidence="4" key="1">
    <citation type="submission" date="2023-10" db="EMBL/GenBank/DDBJ databases">
        <authorList>
            <person name="Chen Y."/>
            <person name="Shah S."/>
            <person name="Dougan E. K."/>
            <person name="Thang M."/>
            <person name="Chan C."/>
        </authorList>
    </citation>
    <scope>NUCLEOTIDE SEQUENCE [LARGE SCALE GENOMIC DNA]</scope>
</reference>
<organism evidence="4 5">
    <name type="scientific">Prorocentrum cordatum</name>
    <dbReference type="NCBI Taxonomy" id="2364126"/>
    <lineage>
        <taxon>Eukaryota</taxon>
        <taxon>Sar</taxon>
        <taxon>Alveolata</taxon>
        <taxon>Dinophyceae</taxon>
        <taxon>Prorocentrales</taxon>
        <taxon>Prorocentraceae</taxon>
        <taxon>Prorocentrum</taxon>
    </lineage>
</organism>
<dbReference type="EMBL" id="CAUYUJ010014950">
    <property type="protein sequence ID" value="CAK0848112.1"/>
    <property type="molecule type" value="Genomic_DNA"/>
</dbReference>
<keyword evidence="5" id="KW-1185">Reference proteome</keyword>
<feature type="transmembrane region" description="Helical" evidence="2">
    <location>
        <begin position="85"/>
        <end position="105"/>
    </location>
</feature>
<comment type="caution">
    <text evidence="4">The sequence shown here is derived from an EMBL/GenBank/DDBJ whole genome shotgun (WGS) entry which is preliminary data.</text>
</comment>
<keyword evidence="2" id="KW-0812">Transmembrane</keyword>